<dbReference type="CDD" id="cd08249">
    <property type="entry name" value="enoyl_reductase_like"/>
    <property type="match status" value="1"/>
</dbReference>
<dbReference type="GO" id="GO:0016651">
    <property type="term" value="F:oxidoreductase activity, acting on NAD(P)H"/>
    <property type="evidence" value="ECO:0007669"/>
    <property type="project" value="InterPro"/>
</dbReference>
<evidence type="ECO:0000313" key="4">
    <source>
        <dbReference type="EMBL" id="CRG89693.1"/>
    </source>
</evidence>
<dbReference type="STRING" id="28573.A0A0U1M286"/>
<evidence type="ECO:0000256" key="1">
    <source>
        <dbReference type="ARBA" id="ARBA00008072"/>
    </source>
</evidence>
<dbReference type="OrthoDB" id="48317at2759"/>
<dbReference type="AlphaFoldDB" id="A0A0U1M286"/>
<evidence type="ECO:0000259" key="3">
    <source>
        <dbReference type="SMART" id="SM00829"/>
    </source>
</evidence>
<dbReference type="EMBL" id="CVMT01000006">
    <property type="protein sequence ID" value="CRG89693.1"/>
    <property type="molecule type" value="Genomic_DNA"/>
</dbReference>
<dbReference type="PANTHER" id="PTHR45348:SF2">
    <property type="entry name" value="ZINC-TYPE ALCOHOL DEHYDROGENASE-LIKE PROTEIN C2E1P3.01"/>
    <property type="match status" value="1"/>
</dbReference>
<keyword evidence="2" id="KW-0560">Oxidoreductase</keyword>
<protein>
    <submittedName>
        <fullName evidence="4">Protein TOXD</fullName>
    </submittedName>
</protein>
<comment type="similarity">
    <text evidence="1">Belongs to the zinc-containing alcohol dehydrogenase family.</text>
</comment>
<evidence type="ECO:0000313" key="5">
    <source>
        <dbReference type="Proteomes" id="UP000054383"/>
    </source>
</evidence>
<dbReference type="Gene3D" id="3.90.180.10">
    <property type="entry name" value="Medium-chain alcohol dehydrogenases, catalytic domain"/>
    <property type="match status" value="1"/>
</dbReference>
<dbReference type="InterPro" id="IPR047122">
    <property type="entry name" value="Trans-enoyl_RdTase-like"/>
</dbReference>
<dbReference type="PANTHER" id="PTHR45348">
    <property type="entry name" value="HYPOTHETICAL OXIDOREDUCTASE (EUROFUNG)"/>
    <property type="match status" value="1"/>
</dbReference>
<dbReference type="SUPFAM" id="SSF51735">
    <property type="entry name" value="NAD(P)-binding Rossmann-fold domains"/>
    <property type="match status" value="1"/>
</dbReference>
<dbReference type="InterPro" id="IPR036291">
    <property type="entry name" value="NAD(P)-bd_dom_sf"/>
</dbReference>
<organism evidence="4 5">
    <name type="scientific">Talaromyces islandicus</name>
    <name type="common">Penicillium islandicum</name>
    <dbReference type="NCBI Taxonomy" id="28573"/>
    <lineage>
        <taxon>Eukaryota</taxon>
        <taxon>Fungi</taxon>
        <taxon>Dikarya</taxon>
        <taxon>Ascomycota</taxon>
        <taxon>Pezizomycotina</taxon>
        <taxon>Eurotiomycetes</taxon>
        <taxon>Eurotiomycetidae</taxon>
        <taxon>Eurotiales</taxon>
        <taxon>Trichocomaceae</taxon>
        <taxon>Talaromyces</taxon>
        <taxon>Talaromyces sect. Islandici</taxon>
    </lineage>
</organism>
<evidence type="ECO:0000256" key="2">
    <source>
        <dbReference type="ARBA" id="ARBA00023002"/>
    </source>
</evidence>
<keyword evidence="5" id="KW-1185">Reference proteome</keyword>
<dbReference type="InterPro" id="IPR013154">
    <property type="entry name" value="ADH-like_N"/>
</dbReference>
<reference evidence="4 5" key="1">
    <citation type="submission" date="2015-04" db="EMBL/GenBank/DDBJ databases">
        <authorList>
            <person name="Syromyatnikov M.Y."/>
            <person name="Popov V.N."/>
        </authorList>
    </citation>
    <scope>NUCLEOTIDE SEQUENCE [LARGE SCALE GENOMIC DNA]</scope>
    <source>
        <strain evidence="4">WF-38-12</strain>
    </source>
</reference>
<dbReference type="InterPro" id="IPR020843">
    <property type="entry name" value="ER"/>
</dbReference>
<feature type="domain" description="Enoyl reductase (ER)" evidence="3">
    <location>
        <begin position="8"/>
        <end position="348"/>
    </location>
</feature>
<dbReference type="InterPro" id="IPR011032">
    <property type="entry name" value="GroES-like_sf"/>
</dbReference>
<dbReference type="Proteomes" id="UP000054383">
    <property type="component" value="Unassembled WGS sequence"/>
</dbReference>
<gene>
    <name evidence="4" type="ORF">PISL3812_06732</name>
</gene>
<sequence length="353" mass="37743">MKALVWNGTLATVTTTHPIPDLPPDYLLIQTIAVALNPTDAKAIAQGRASPNNGLLGSDFAGIVQEVGPLIRKPFRVGDRVCGVTHGGNSAKPQDGAFAEYIVAKGDTCIRIPDHMGFEEAATIGVSAITDGQGMFQAMGLALPAIDGQVQRKEEFLLVYGGSSSTGTLAIQFGKLAGYTVLTTCNPKNFALVKSRGAEMAFDYNDPTCGQQIHDYTHGQLKLIFDTIGNNTTGIQICEAAFSKSPTCRYGTLLLNDFSPQRRPDVVVSSSVLMTFRGEAFDLFGRHFPASNEDFEFASMFAGITERLLEDRLLVPHPVVLGDGGLRGVVDGLELVRDGKVSGGKLVYRVADT</sequence>
<proteinExistence type="inferred from homology"/>
<accession>A0A0U1M286</accession>
<name>A0A0U1M286_TALIS</name>
<dbReference type="SUPFAM" id="SSF50129">
    <property type="entry name" value="GroES-like"/>
    <property type="match status" value="1"/>
</dbReference>
<dbReference type="SMART" id="SM00829">
    <property type="entry name" value="PKS_ER"/>
    <property type="match status" value="1"/>
</dbReference>
<dbReference type="Gene3D" id="3.40.50.720">
    <property type="entry name" value="NAD(P)-binding Rossmann-like Domain"/>
    <property type="match status" value="1"/>
</dbReference>
<dbReference type="OMA" id="NDIPRQD"/>
<dbReference type="Pfam" id="PF08240">
    <property type="entry name" value="ADH_N"/>
    <property type="match status" value="1"/>
</dbReference>